<evidence type="ECO:0000256" key="1">
    <source>
        <dbReference type="SAM" id="Phobius"/>
    </source>
</evidence>
<keyword evidence="1" id="KW-0812">Transmembrane</keyword>
<accession>A0A6J5WXT9</accession>
<dbReference type="PANTHER" id="PTHR33491">
    <property type="entry name" value="OSJNBA0016N04.9 PROTEIN"/>
    <property type="match status" value="1"/>
</dbReference>
<gene>
    <name evidence="2" type="ORF">ORAREDHAP_LOCUS22071</name>
</gene>
<dbReference type="EMBL" id="CAEKKB010000003">
    <property type="protein sequence ID" value="CAB4304482.1"/>
    <property type="molecule type" value="Genomic_DNA"/>
</dbReference>
<keyword evidence="1" id="KW-0472">Membrane</keyword>
<sequence>MADLTGSPFVYSQEKNRFTAVSCGFLAGMVLTELFVVGGCRSVCDHKKSAFCDIGINCCQTTIPPYLTVMGASILYQGEGRKANCDDYAFLVDKDWFERSSSAEAVKSRSHVPV</sequence>
<name>A0A6J5WXT9_PRUAR</name>
<proteinExistence type="predicted"/>
<dbReference type="AlphaFoldDB" id="A0A6J5WXT9"/>
<dbReference type="OrthoDB" id="1166470at2759"/>
<dbReference type="Proteomes" id="UP000507245">
    <property type="component" value="Unassembled WGS sequence"/>
</dbReference>
<protein>
    <submittedName>
        <fullName evidence="2">Uncharacterized protein</fullName>
    </submittedName>
</protein>
<keyword evidence="3" id="KW-1185">Reference proteome</keyword>
<evidence type="ECO:0000313" key="2">
    <source>
        <dbReference type="EMBL" id="CAB4304482.1"/>
    </source>
</evidence>
<organism evidence="2 3">
    <name type="scientific">Prunus armeniaca</name>
    <name type="common">Apricot</name>
    <name type="synonym">Armeniaca vulgaris</name>
    <dbReference type="NCBI Taxonomy" id="36596"/>
    <lineage>
        <taxon>Eukaryota</taxon>
        <taxon>Viridiplantae</taxon>
        <taxon>Streptophyta</taxon>
        <taxon>Embryophyta</taxon>
        <taxon>Tracheophyta</taxon>
        <taxon>Spermatophyta</taxon>
        <taxon>Magnoliopsida</taxon>
        <taxon>eudicotyledons</taxon>
        <taxon>Gunneridae</taxon>
        <taxon>Pentapetalae</taxon>
        <taxon>rosids</taxon>
        <taxon>fabids</taxon>
        <taxon>Rosales</taxon>
        <taxon>Rosaceae</taxon>
        <taxon>Amygdaloideae</taxon>
        <taxon>Amygdaleae</taxon>
        <taxon>Prunus</taxon>
    </lineage>
</organism>
<feature type="transmembrane region" description="Helical" evidence="1">
    <location>
        <begin position="18"/>
        <end position="38"/>
    </location>
</feature>
<reference evidence="3" key="1">
    <citation type="journal article" date="2020" name="Genome Biol.">
        <title>Gamete binning: chromosome-level and haplotype-resolved genome assembly enabled by high-throughput single-cell sequencing of gamete genomes.</title>
        <authorList>
            <person name="Campoy J.A."/>
            <person name="Sun H."/>
            <person name="Goel M."/>
            <person name="Jiao W.-B."/>
            <person name="Folz-Donahue K."/>
            <person name="Wang N."/>
            <person name="Rubio M."/>
            <person name="Liu C."/>
            <person name="Kukat C."/>
            <person name="Ruiz D."/>
            <person name="Huettel B."/>
            <person name="Schneeberger K."/>
        </authorList>
    </citation>
    <scope>NUCLEOTIDE SEQUENCE [LARGE SCALE GENOMIC DNA]</scope>
    <source>
        <strain evidence="3">cv. Rojo Pasion</strain>
    </source>
</reference>
<keyword evidence="1" id="KW-1133">Transmembrane helix</keyword>
<evidence type="ECO:0000313" key="3">
    <source>
        <dbReference type="Proteomes" id="UP000507245"/>
    </source>
</evidence>